<dbReference type="GO" id="GO:0003676">
    <property type="term" value="F:nucleic acid binding"/>
    <property type="evidence" value="ECO:0007669"/>
    <property type="project" value="InterPro"/>
</dbReference>
<dbReference type="InParanoid" id="A0A482XR07"/>
<dbReference type="Proteomes" id="UP000291343">
    <property type="component" value="Unassembled WGS sequence"/>
</dbReference>
<name>A0A482XR07_LAOST</name>
<dbReference type="PANTHER" id="PTHR15491:SF9">
    <property type="entry name" value="CIP1-INTERACTING ZINC FINGER PROTEIN"/>
    <property type="match status" value="1"/>
</dbReference>
<dbReference type="GO" id="GO:0005634">
    <property type="term" value="C:nucleus"/>
    <property type="evidence" value="ECO:0007669"/>
    <property type="project" value="TreeGrafter"/>
</dbReference>
<dbReference type="AlphaFoldDB" id="A0A482XR07"/>
<organism evidence="3 4">
    <name type="scientific">Laodelphax striatellus</name>
    <name type="common">Small brown planthopper</name>
    <name type="synonym">Delphax striatella</name>
    <dbReference type="NCBI Taxonomy" id="195883"/>
    <lineage>
        <taxon>Eukaryota</taxon>
        <taxon>Metazoa</taxon>
        <taxon>Ecdysozoa</taxon>
        <taxon>Arthropoda</taxon>
        <taxon>Hexapoda</taxon>
        <taxon>Insecta</taxon>
        <taxon>Pterygota</taxon>
        <taxon>Neoptera</taxon>
        <taxon>Paraneoptera</taxon>
        <taxon>Hemiptera</taxon>
        <taxon>Auchenorrhyncha</taxon>
        <taxon>Fulgoroidea</taxon>
        <taxon>Delphacidae</taxon>
        <taxon>Criomorphinae</taxon>
        <taxon>Laodelphax</taxon>
    </lineage>
</organism>
<dbReference type="InterPro" id="IPR003604">
    <property type="entry name" value="Matrin/U1-like-C_Znf_C2H2"/>
</dbReference>
<feature type="compositionally biased region" description="Polar residues" evidence="1">
    <location>
        <begin position="657"/>
        <end position="666"/>
    </location>
</feature>
<dbReference type="InterPro" id="IPR056345">
    <property type="entry name" value="Znf-C2H2_CIZ1"/>
</dbReference>
<dbReference type="PANTHER" id="PTHR15491">
    <property type="match status" value="1"/>
</dbReference>
<evidence type="ECO:0000313" key="3">
    <source>
        <dbReference type="EMBL" id="RZF48104.1"/>
    </source>
</evidence>
<gene>
    <name evidence="3" type="ORF">LSTR_LSTR002170</name>
</gene>
<sequence length="681" mass="75138">MYSRRNDSRSPRNSNSFGGGGGMNRRPQNNFGGDGGRGSFGGGNDGGRGSFGGGGDGGRGSLLGGGGGGMNPWQGGMAPTGVNQLGGLSGQSSILSQLSADRETQLAMATNLLKILAPQDSQGPPSLLSLPLNRNLGSAFGGGSGGAFGGGSGGGFGGGSMGGFAGDSGGGFGRGGSGGGFGGGRGGNDNRSNWPASFADRRRDRDRSDNRRQQKPYNKSGPNRQEGKPRFGSGKPNRPNNEKSGPNKFNKKKEAEKKAKDEDVKDVEKEPKEDTNNDSKRQEDVAAKENDDKKNDVASPKKEDKTDYKAADAGKYLGIPKKMLRCHICQKSMWDSTSFDKHLNGRSHQMMMEKRNESYTIKVNLLHHEQRAIEVQREMEIERFQRQGKKVFNNKRAYCKMCDLNFFGSIAAHRKREHHLRLKSFLHPKCNFCQKEFPDRVRMDEHKLTAKHLQVLAEHRRNKYPGKPDDEIEFGDSLDEDDDFFEPKEKKMDIDLTDIPAEIGNYDSKITIGDKLVVEVSGFLCKSCNKFSSSKEESDMHLRSYTHYKTFSKLVKAKAQIEKDKERDEKTKDDEEGEDEEEDGNTEEQLNESDKPSQGEDSEGTWKRGKRGSDDNDKGDSEDEESTEEPAKKQIKIENEDEENLETENEEKEEVQVTPTRGTPSKNKAFRGRGRGRRGGK</sequence>
<dbReference type="SUPFAM" id="SSF57667">
    <property type="entry name" value="beta-beta-alpha zinc fingers"/>
    <property type="match status" value="2"/>
</dbReference>
<dbReference type="InterPro" id="IPR036236">
    <property type="entry name" value="Znf_C2H2_sf"/>
</dbReference>
<feature type="compositionally biased region" description="Basic and acidic residues" evidence="1">
    <location>
        <begin position="252"/>
        <end position="308"/>
    </location>
</feature>
<feature type="domain" description="C2H2-type" evidence="2">
    <location>
        <begin position="326"/>
        <end position="348"/>
    </location>
</feature>
<feature type="compositionally biased region" description="Gly residues" evidence="1">
    <location>
        <begin position="32"/>
        <end position="70"/>
    </location>
</feature>
<protein>
    <recommendedName>
        <fullName evidence="2">C2H2-type domain-containing protein</fullName>
    </recommendedName>
</protein>
<feature type="compositionally biased region" description="Basic residues" evidence="1">
    <location>
        <begin position="668"/>
        <end position="681"/>
    </location>
</feature>
<dbReference type="InterPro" id="IPR026811">
    <property type="entry name" value="CIZ1"/>
</dbReference>
<feature type="compositionally biased region" description="Acidic residues" evidence="1">
    <location>
        <begin position="574"/>
        <end position="591"/>
    </location>
</feature>
<feature type="compositionally biased region" description="Basic and acidic residues" evidence="1">
    <location>
        <begin position="1"/>
        <end position="10"/>
    </location>
</feature>
<feature type="domain" description="C2H2-type" evidence="2">
    <location>
        <begin position="430"/>
        <end position="452"/>
    </location>
</feature>
<dbReference type="SMART" id="SM00355">
    <property type="entry name" value="ZnF_C2H2"/>
    <property type="match status" value="3"/>
</dbReference>
<reference evidence="3 4" key="1">
    <citation type="journal article" date="2017" name="Gigascience">
        <title>Genome sequence of the small brown planthopper, Laodelphax striatellus.</title>
        <authorList>
            <person name="Zhu J."/>
            <person name="Jiang F."/>
            <person name="Wang X."/>
            <person name="Yang P."/>
            <person name="Bao Y."/>
            <person name="Zhao W."/>
            <person name="Wang W."/>
            <person name="Lu H."/>
            <person name="Wang Q."/>
            <person name="Cui N."/>
            <person name="Li J."/>
            <person name="Chen X."/>
            <person name="Luo L."/>
            <person name="Yu J."/>
            <person name="Kang L."/>
            <person name="Cui F."/>
        </authorList>
    </citation>
    <scope>NUCLEOTIDE SEQUENCE [LARGE SCALE GENOMIC DNA]</scope>
    <source>
        <strain evidence="3">Lst14</strain>
    </source>
</reference>
<dbReference type="InterPro" id="IPR013087">
    <property type="entry name" value="Znf_C2H2_type"/>
</dbReference>
<dbReference type="Pfam" id="PF23330">
    <property type="entry name" value="zf-C2H2_14"/>
    <property type="match status" value="1"/>
</dbReference>
<dbReference type="STRING" id="195883.A0A482XR07"/>
<comment type="caution">
    <text evidence="3">The sequence shown here is derived from an EMBL/GenBank/DDBJ whole genome shotgun (WGS) entry which is preliminary data.</text>
</comment>
<evidence type="ECO:0000313" key="4">
    <source>
        <dbReference type="Proteomes" id="UP000291343"/>
    </source>
</evidence>
<dbReference type="OrthoDB" id="6378952at2759"/>
<feature type="compositionally biased region" description="Acidic residues" evidence="1">
    <location>
        <begin position="639"/>
        <end position="653"/>
    </location>
</feature>
<dbReference type="SMART" id="SM00451">
    <property type="entry name" value="ZnF_U1"/>
    <property type="match status" value="3"/>
</dbReference>
<accession>A0A482XR07</accession>
<feature type="region of interest" description="Disordered" evidence="1">
    <location>
        <begin position="557"/>
        <end position="681"/>
    </location>
</feature>
<dbReference type="GO" id="GO:0008270">
    <property type="term" value="F:zinc ion binding"/>
    <property type="evidence" value="ECO:0007669"/>
    <property type="project" value="InterPro"/>
</dbReference>
<evidence type="ECO:0000259" key="2">
    <source>
        <dbReference type="PROSITE" id="PS00028"/>
    </source>
</evidence>
<evidence type="ECO:0000256" key="1">
    <source>
        <dbReference type="SAM" id="MobiDB-lite"/>
    </source>
</evidence>
<dbReference type="FunCoup" id="A0A482XR07">
    <property type="interactions" value="508"/>
</dbReference>
<feature type="compositionally biased region" description="Gly residues" evidence="1">
    <location>
        <begin position="166"/>
        <end position="187"/>
    </location>
</feature>
<feature type="compositionally biased region" description="Basic and acidic residues" evidence="1">
    <location>
        <begin position="199"/>
        <end position="212"/>
    </location>
</feature>
<feature type="region of interest" description="Disordered" evidence="1">
    <location>
        <begin position="166"/>
        <end position="308"/>
    </location>
</feature>
<dbReference type="PROSITE" id="PS00028">
    <property type="entry name" value="ZINC_FINGER_C2H2_1"/>
    <property type="match status" value="2"/>
</dbReference>
<feature type="compositionally biased region" description="Basic and acidic residues" evidence="1">
    <location>
        <begin position="559"/>
        <end position="573"/>
    </location>
</feature>
<feature type="compositionally biased region" description="Basic and acidic residues" evidence="1">
    <location>
        <begin position="629"/>
        <end position="638"/>
    </location>
</feature>
<proteinExistence type="predicted"/>
<dbReference type="EMBL" id="QKKF02002849">
    <property type="protein sequence ID" value="RZF48104.1"/>
    <property type="molecule type" value="Genomic_DNA"/>
</dbReference>
<feature type="region of interest" description="Disordered" evidence="1">
    <location>
        <begin position="1"/>
        <end position="84"/>
    </location>
</feature>
<keyword evidence="4" id="KW-1185">Reference proteome</keyword>